<proteinExistence type="predicted"/>
<keyword evidence="2" id="KW-1185">Reference proteome</keyword>
<evidence type="ECO:0000313" key="1">
    <source>
        <dbReference type="EMBL" id="QIG72651.1"/>
    </source>
</evidence>
<evidence type="ECO:0000313" key="2">
    <source>
        <dbReference type="Proteomes" id="UP000655883"/>
    </source>
</evidence>
<protein>
    <submittedName>
        <fullName evidence="1">Uncharacterized protein</fullName>
    </submittedName>
</protein>
<dbReference type="EMBL" id="MN988525">
    <property type="protein sequence ID" value="QIG72651.1"/>
    <property type="molecule type" value="Genomic_DNA"/>
</dbReference>
<dbReference type="Proteomes" id="UP000655883">
    <property type="component" value="Segment"/>
</dbReference>
<sequence length="86" mass="10174">MSEERKCPPGITWRDPEYLKFYTPCDVCKKYGDEGSPIHWVGGSSCTVCSRPECEEIAKGWYEDTARHVEEQMEERRRQFYSDEDE</sequence>
<reference evidence="1 2" key="1">
    <citation type="submission" date="2020-01" db="EMBL/GenBank/DDBJ databases">
        <title>Patterns of diversity and host range of bacteriophage communities associated with bean-nodulatin bacteria.</title>
        <authorList>
            <person name="Vann Cauwenberghe J."/>
            <person name="Santamaria R.I."/>
            <person name="Bustos P."/>
            <person name="Juarez S."/>
            <person name="Gonzalez V."/>
        </authorList>
    </citation>
    <scope>NUCLEOTIDE SEQUENCE [LARGE SCALE GENOMIC DNA]</scope>
    <source>
        <strain evidence="2">RHph</strain>
    </source>
</reference>
<organism evidence="1 2">
    <name type="scientific">Rhizobium phage RHph_Y65</name>
    <dbReference type="NCBI Taxonomy" id="2509785"/>
    <lineage>
        <taxon>Viruses</taxon>
        <taxon>Duplodnaviria</taxon>
        <taxon>Heunggongvirae</taxon>
        <taxon>Uroviricota</taxon>
        <taxon>Caudoviricetes</taxon>
        <taxon>Kleczkowskaviridae</taxon>
        <taxon>Cuauhnahuacvirus</taxon>
        <taxon>Cuauhnahuacvirus Y65</taxon>
    </lineage>
</organism>
<gene>
    <name evidence="1" type="ORF">EVB97_093</name>
</gene>
<name>A0A7S5UXM6_9CAUD</name>
<accession>A0A7S5UXM6</accession>